<accession>S4PPE9</accession>
<dbReference type="PATRIC" id="fig|1423780.4.peg.284"/>
<dbReference type="EMBL" id="BASH01000002">
    <property type="protein sequence ID" value="GAD16420.1"/>
    <property type="molecule type" value="Genomic_DNA"/>
</dbReference>
<dbReference type="AlphaFoldDB" id="S4PPE9"/>
<protein>
    <submittedName>
        <fullName evidence="1">Uncharacterized protein</fullName>
    </submittedName>
</protein>
<evidence type="ECO:0000313" key="1">
    <source>
        <dbReference type="EMBL" id="GAD16420.1"/>
    </source>
</evidence>
<gene>
    <name evidence="1" type="ORF">LOT_0958</name>
</gene>
<dbReference type="STRING" id="1423780.FD05_GL000283"/>
<proteinExistence type="predicted"/>
<dbReference type="Proteomes" id="UP000016361">
    <property type="component" value="Unassembled WGS sequence"/>
</dbReference>
<organism evidence="1 2">
    <name type="scientific">Lentilactobacillus otakiensis DSM 19908 = JCM 15040</name>
    <dbReference type="NCBI Taxonomy" id="1423780"/>
    <lineage>
        <taxon>Bacteria</taxon>
        <taxon>Bacillati</taxon>
        <taxon>Bacillota</taxon>
        <taxon>Bacilli</taxon>
        <taxon>Lactobacillales</taxon>
        <taxon>Lactobacillaceae</taxon>
        <taxon>Lentilactobacillus</taxon>
    </lineage>
</organism>
<name>S4PPE9_9LACO</name>
<keyword evidence="2" id="KW-1185">Reference proteome</keyword>
<evidence type="ECO:0000313" key="2">
    <source>
        <dbReference type="Proteomes" id="UP000016361"/>
    </source>
</evidence>
<sequence length="52" mass="5999">MQNKNQRPEINRIAGLFLYLPGRNMLEVSLPFQQIIRYLCATTNHIDGTVIP</sequence>
<reference evidence="2" key="1">
    <citation type="journal article" date="2013" name="Genome Announc.">
        <title>Draft Genome Sequence of D-Branched-Chain Amino Acid Producer Lactobacillus otakiensis JCM 15040T, Isolated from a Traditional Japanese Pickle.</title>
        <authorList>
            <person name="Doi K."/>
            <person name="Mori K."/>
            <person name="Mutaguchi Y."/>
            <person name="Tashiro K."/>
            <person name="Fujino Y."/>
            <person name="Ohmori T."/>
            <person name="Kuhara S."/>
            <person name="Ohshima T."/>
        </authorList>
    </citation>
    <scope>NUCLEOTIDE SEQUENCE [LARGE SCALE GENOMIC DNA]</scope>
    <source>
        <strain evidence="2">JCM 15040</strain>
    </source>
</reference>
<comment type="caution">
    <text evidence="1">The sequence shown here is derived from an EMBL/GenBank/DDBJ whole genome shotgun (WGS) entry which is preliminary data.</text>
</comment>